<sequence>MALNPSPQEAQEENLLNANVVAAETKGLCGSDEEEESAARRVLFTTELLEKILLQLPVKSMFGVQRTCGKFRDTTRGSKHLQYAMFLVPDTEYDPEQVNPIMRQLAYRGQRGKKTVYICFTGESSASRIPTFEFSLVSEADYEQYHSEKSVVSHGVGEVTESWRRMYVVHSTNCFFVKLRYPPMPIAVQGRPACTQLGELFDTMSSRVLHS</sequence>
<dbReference type="AlphaFoldDB" id="A0AAI9E8Z1"/>
<keyword evidence="2" id="KW-1185">Reference proteome</keyword>
<evidence type="ECO:0000313" key="1">
    <source>
        <dbReference type="EMBL" id="CAK4011256.1"/>
    </source>
</evidence>
<name>A0AAI9E8Z1_9PEZI</name>
<dbReference type="EMBL" id="CAVMBE010000024">
    <property type="protein sequence ID" value="CAK4011256.1"/>
    <property type="molecule type" value="Genomic_DNA"/>
</dbReference>
<comment type="caution">
    <text evidence="1">The sequence shown here is derived from an EMBL/GenBank/DDBJ whole genome shotgun (WGS) entry which is preliminary data.</text>
</comment>
<organism evidence="1 2">
    <name type="scientific">Lecanosticta acicola</name>
    <dbReference type="NCBI Taxonomy" id="111012"/>
    <lineage>
        <taxon>Eukaryota</taxon>
        <taxon>Fungi</taxon>
        <taxon>Dikarya</taxon>
        <taxon>Ascomycota</taxon>
        <taxon>Pezizomycotina</taxon>
        <taxon>Dothideomycetes</taxon>
        <taxon>Dothideomycetidae</taxon>
        <taxon>Mycosphaerellales</taxon>
        <taxon>Mycosphaerellaceae</taxon>
        <taxon>Lecanosticta</taxon>
    </lineage>
</organism>
<proteinExistence type="predicted"/>
<evidence type="ECO:0000313" key="2">
    <source>
        <dbReference type="Proteomes" id="UP001296104"/>
    </source>
</evidence>
<reference evidence="1" key="1">
    <citation type="submission" date="2023-11" db="EMBL/GenBank/DDBJ databases">
        <authorList>
            <person name="Alioto T."/>
            <person name="Alioto T."/>
            <person name="Gomez Garrido J."/>
        </authorList>
    </citation>
    <scope>NUCLEOTIDE SEQUENCE</scope>
</reference>
<evidence type="ECO:0008006" key="3">
    <source>
        <dbReference type="Google" id="ProtNLM"/>
    </source>
</evidence>
<protein>
    <recommendedName>
        <fullName evidence="3">F-box domain-containing protein</fullName>
    </recommendedName>
</protein>
<accession>A0AAI9E8Z1</accession>
<gene>
    <name evidence="1" type="ORF">LECACI_7A004444</name>
</gene>
<dbReference type="Proteomes" id="UP001296104">
    <property type="component" value="Unassembled WGS sequence"/>
</dbReference>